<dbReference type="Pfam" id="PF00169">
    <property type="entry name" value="PH"/>
    <property type="match status" value="1"/>
</dbReference>
<evidence type="ECO:0000256" key="1">
    <source>
        <dbReference type="SAM" id="Coils"/>
    </source>
</evidence>
<feature type="region of interest" description="Disordered" evidence="2">
    <location>
        <begin position="515"/>
        <end position="550"/>
    </location>
</feature>
<dbReference type="EMBL" id="WJQU01000001">
    <property type="protein sequence ID" value="KAJ6645341.1"/>
    <property type="molecule type" value="Genomic_DNA"/>
</dbReference>
<evidence type="ECO:0000259" key="3">
    <source>
        <dbReference type="PROSITE" id="PS50003"/>
    </source>
</evidence>
<dbReference type="SUPFAM" id="SSF50729">
    <property type="entry name" value="PH domain-like"/>
    <property type="match status" value="1"/>
</dbReference>
<dbReference type="OrthoDB" id="8434295at2759"/>
<organism evidence="4 5">
    <name type="scientific">Pseudolycoriella hygida</name>
    <dbReference type="NCBI Taxonomy" id="35572"/>
    <lineage>
        <taxon>Eukaryota</taxon>
        <taxon>Metazoa</taxon>
        <taxon>Ecdysozoa</taxon>
        <taxon>Arthropoda</taxon>
        <taxon>Hexapoda</taxon>
        <taxon>Insecta</taxon>
        <taxon>Pterygota</taxon>
        <taxon>Neoptera</taxon>
        <taxon>Endopterygota</taxon>
        <taxon>Diptera</taxon>
        <taxon>Nematocera</taxon>
        <taxon>Sciaroidea</taxon>
        <taxon>Sciaridae</taxon>
        <taxon>Pseudolycoriella</taxon>
    </lineage>
</organism>
<proteinExistence type="predicted"/>
<feature type="compositionally biased region" description="Basic and acidic residues" evidence="2">
    <location>
        <begin position="531"/>
        <end position="550"/>
    </location>
</feature>
<dbReference type="GO" id="GO:0005634">
    <property type="term" value="C:nucleus"/>
    <property type="evidence" value="ECO:0007669"/>
    <property type="project" value="TreeGrafter"/>
</dbReference>
<dbReference type="InterPro" id="IPR001849">
    <property type="entry name" value="PH_domain"/>
</dbReference>
<gene>
    <name evidence="4" type="primary">SWAP70</name>
    <name evidence="4" type="ORF">Bhyg_00546</name>
</gene>
<feature type="domain" description="PH" evidence="3">
    <location>
        <begin position="217"/>
        <end position="315"/>
    </location>
</feature>
<dbReference type="InterPro" id="IPR011993">
    <property type="entry name" value="PH-like_dom_sf"/>
</dbReference>
<dbReference type="Pfam" id="PF25530">
    <property type="entry name" value="EF-hand_SWAP70_N"/>
    <property type="match status" value="1"/>
</dbReference>
<evidence type="ECO:0000313" key="4">
    <source>
        <dbReference type="EMBL" id="KAJ6645341.1"/>
    </source>
</evidence>
<sequence length="550" mass="64903">MAGLLRNVTNGIWHAFNALQQEEPGAVNKSKLKVLTANIASLFDLYGVEKGLEHFRSTTRLNFLHFRYYLLEEVFVTLPNTITLSEIRSFESKIEEICWLVCRRKYLISCETVVAETYLYKLFRIFCMLSDFISNNETNQCQVLMHSTEAAHVVQQLITGMGLDFETDKQYNDLMSNPRYLPFEEFLLSIELGNYKTMSEYALNEAIEEIYQTYINDVIKKGNLLRRGYLLPSLKEYWFVLQPCELNYYKNQSQKELCGTIILDPNCMVRPSSKSAKADKVLKFILSAGERNFELGTLDHRSRMQWIAALQLAITYSMGKEGFQRDNLNRRRQKRDIEKNLKIQEEMIKNKHLQEAEAAKSQLEQEKLARVAAESQARELEIVAREDSRRVAELEDIKLTLENLLSEESQAKRDEEIVRALQARVLAEEWEKREELEQLQEEQRNLLEQERQKRLQFEITQREREECLKDAERKLKELEEERQRLDLELKQARFKILHSEETKELLEARMQVISKSKDGERVRRALSFMHPNRERPSERPVHIESKSRQR</sequence>
<dbReference type="PANTHER" id="PTHR14383:SF5">
    <property type="entry name" value="RUN DOMAIN-CONTAINING PROTEIN"/>
    <property type="match status" value="1"/>
</dbReference>
<dbReference type="GO" id="GO:0005737">
    <property type="term" value="C:cytoplasm"/>
    <property type="evidence" value="ECO:0007669"/>
    <property type="project" value="TreeGrafter"/>
</dbReference>
<dbReference type="InterPro" id="IPR057836">
    <property type="entry name" value="EF-hand_SWAP70_N"/>
</dbReference>
<dbReference type="PROSITE" id="PS50003">
    <property type="entry name" value="PH_DOMAIN"/>
    <property type="match status" value="1"/>
</dbReference>
<keyword evidence="1" id="KW-0175">Coiled coil</keyword>
<feature type="non-terminal residue" evidence="4">
    <location>
        <position position="1"/>
    </location>
</feature>
<reference evidence="4" key="1">
    <citation type="submission" date="2022-07" db="EMBL/GenBank/DDBJ databases">
        <authorList>
            <person name="Trinca V."/>
            <person name="Uliana J.V.C."/>
            <person name="Torres T.T."/>
            <person name="Ward R.J."/>
            <person name="Monesi N."/>
        </authorList>
    </citation>
    <scope>NUCLEOTIDE SEQUENCE</scope>
    <source>
        <strain evidence="4">HSMRA1968</strain>
        <tissue evidence="4">Whole embryos</tissue>
    </source>
</reference>
<keyword evidence="5" id="KW-1185">Reference proteome</keyword>
<name>A0A9Q0N7Q2_9DIPT</name>
<evidence type="ECO:0000256" key="2">
    <source>
        <dbReference type="SAM" id="MobiDB-lite"/>
    </source>
</evidence>
<dbReference type="Proteomes" id="UP001151699">
    <property type="component" value="Chromosome A"/>
</dbReference>
<dbReference type="PANTHER" id="PTHR14383">
    <property type="entry name" value="SWAP-70 RECOMBINASE"/>
    <property type="match status" value="1"/>
</dbReference>
<dbReference type="Gene3D" id="2.30.29.30">
    <property type="entry name" value="Pleckstrin-homology domain (PH domain)/Phosphotyrosine-binding domain (PTB)"/>
    <property type="match status" value="1"/>
</dbReference>
<evidence type="ECO:0000313" key="5">
    <source>
        <dbReference type="Proteomes" id="UP001151699"/>
    </source>
</evidence>
<feature type="coiled-coil region" evidence="1">
    <location>
        <begin position="346"/>
        <end position="495"/>
    </location>
</feature>
<comment type="caution">
    <text evidence="4">The sequence shown here is derived from an EMBL/GenBank/DDBJ whole genome shotgun (WGS) entry which is preliminary data.</text>
</comment>
<protein>
    <submittedName>
        <fullName evidence="4">Switch-associated protein 70</fullName>
    </submittedName>
</protein>
<dbReference type="AlphaFoldDB" id="A0A9Q0N7Q2"/>
<accession>A0A9Q0N7Q2</accession>
<dbReference type="SMART" id="SM00233">
    <property type="entry name" value="PH"/>
    <property type="match status" value="1"/>
</dbReference>